<evidence type="ECO:0000313" key="4">
    <source>
        <dbReference type="EMBL" id="KAF2128295.1"/>
    </source>
</evidence>
<dbReference type="EMBL" id="ML977508">
    <property type="protein sequence ID" value="KAF2128295.1"/>
    <property type="molecule type" value="Genomic_DNA"/>
</dbReference>
<dbReference type="InterPro" id="IPR029058">
    <property type="entry name" value="AB_hydrolase_fold"/>
</dbReference>
<evidence type="ECO:0000259" key="3">
    <source>
        <dbReference type="Pfam" id="PF00561"/>
    </source>
</evidence>
<dbReference type="RefSeq" id="XP_033522684.1">
    <property type="nucleotide sequence ID" value="XM_033668283.1"/>
</dbReference>
<dbReference type="SUPFAM" id="SSF53474">
    <property type="entry name" value="alpha/beta-Hydrolases"/>
    <property type="match status" value="1"/>
</dbReference>
<dbReference type="Proteomes" id="UP000799771">
    <property type="component" value="Unassembled WGS sequence"/>
</dbReference>
<feature type="domain" description="AB hydrolase-1" evidence="3">
    <location>
        <begin position="71"/>
        <end position="306"/>
    </location>
</feature>
<evidence type="ECO:0000256" key="1">
    <source>
        <dbReference type="ARBA" id="ARBA00008645"/>
    </source>
</evidence>
<name>A0A6A6AAX2_9PLEO</name>
<comment type="similarity">
    <text evidence="1">Belongs to the AB hydrolase superfamily.</text>
</comment>
<dbReference type="InterPro" id="IPR000073">
    <property type="entry name" value="AB_hydrolase_1"/>
</dbReference>
<evidence type="ECO:0000256" key="2">
    <source>
        <dbReference type="ARBA" id="ARBA00022801"/>
    </source>
</evidence>
<dbReference type="OrthoDB" id="8119704at2759"/>
<reference evidence="4" key="1">
    <citation type="journal article" date="2020" name="Stud. Mycol.">
        <title>101 Dothideomycetes genomes: a test case for predicting lifestyles and emergence of pathogens.</title>
        <authorList>
            <person name="Haridas S."/>
            <person name="Albert R."/>
            <person name="Binder M."/>
            <person name="Bloem J."/>
            <person name="Labutti K."/>
            <person name="Salamov A."/>
            <person name="Andreopoulos B."/>
            <person name="Baker S."/>
            <person name="Barry K."/>
            <person name="Bills G."/>
            <person name="Bluhm B."/>
            <person name="Cannon C."/>
            <person name="Castanera R."/>
            <person name="Culley D."/>
            <person name="Daum C."/>
            <person name="Ezra D."/>
            <person name="Gonzalez J."/>
            <person name="Henrissat B."/>
            <person name="Kuo A."/>
            <person name="Liang C."/>
            <person name="Lipzen A."/>
            <person name="Lutzoni F."/>
            <person name="Magnuson J."/>
            <person name="Mondo S."/>
            <person name="Nolan M."/>
            <person name="Ohm R."/>
            <person name="Pangilinan J."/>
            <person name="Park H.-J."/>
            <person name="Ramirez L."/>
            <person name="Alfaro M."/>
            <person name="Sun H."/>
            <person name="Tritt A."/>
            <person name="Yoshinaga Y."/>
            <person name="Zwiers L.-H."/>
            <person name="Turgeon B."/>
            <person name="Goodwin S."/>
            <person name="Spatafora J."/>
            <person name="Crous P."/>
            <person name="Grigoriev I."/>
        </authorList>
    </citation>
    <scope>NUCLEOTIDE SEQUENCE</scope>
    <source>
        <strain evidence="4">CBS 119687</strain>
    </source>
</reference>
<sequence length="321" mass="35580">MRARLPLRALTPKTHFSHFPPPHALHPAQPIPYALPPQRPCTRTLHSTPRRSEIELAYRLHDNNGQAKGAPIVMIHGLFGSKRNNQSVSNVLARTLSRPVYALDTRNHGTSPHHATHTYAALASDLSSFLSTHNLRETCLIGHSMGAKTIMTLALRDPSRISSIIPVDNAPVDAALPSDFPIYTKGMLAVDVARPGSQKAADAVLAPYVPDVSVRQFLLTNLHRPVEGGPLCFRIPVKILAGALGNMADFPYGDPETRRFEGRALFIRGTKSRYVSDEVVPIIGRFFPRFRMVDVECGHWVVSERPEAFLEAVVEFLREEE</sequence>
<gene>
    <name evidence="4" type="ORF">P153DRAFT_367463</name>
</gene>
<dbReference type="Pfam" id="PF00561">
    <property type="entry name" value="Abhydrolase_1"/>
    <property type="match status" value="1"/>
</dbReference>
<organism evidence="4 5">
    <name type="scientific">Dothidotthia symphoricarpi CBS 119687</name>
    <dbReference type="NCBI Taxonomy" id="1392245"/>
    <lineage>
        <taxon>Eukaryota</taxon>
        <taxon>Fungi</taxon>
        <taxon>Dikarya</taxon>
        <taxon>Ascomycota</taxon>
        <taxon>Pezizomycotina</taxon>
        <taxon>Dothideomycetes</taxon>
        <taxon>Pleosporomycetidae</taxon>
        <taxon>Pleosporales</taxon>
        <taxon>Dothidotthiaceae</taxon>
        <taxon>Dothidotthia</taxon>
    </lineage>
</organism>
<dbReference type="AlphaFoldDB" id="A0A6A6AAX2"/>
<dbReference type="FunFam" id="3.40.50.1820:FF:000039">
    <property type="entry name" value="Esterase ybfF"/>
    <property type="match status" value="1"/>
</dbReference>
<evidence type="ECO:0000313" key="5">
    <source>
        <dbReference type="Proteomes" id="UP000799771"/>
    </source>
</evidence>
<proteinExistence type="inferred from homology"/>
<dbReference type="Gene3D" id="3.40.50.1820">
    <property type="entry name" value="alpha/beta hydrolase"/>
    <property type="match status" value="1"/>
</dbReference>
<dbReference type="GeneID" id="54408715"/>
<dbReference type="PANTHER" id="PTHR46118:SF4">
    <property type="entry name" value="PROTEIN ABHD11"/>
    <property type="match status" value="1"/>
</dbReference>
<dbReference type="GO" id="GO:0052689">
    <property type="term" value="F:carboxylic ester hydrolase activity"/>
    <property type="evidence" value="ECO:0007669"/>
    <property type="project" value="TreeGrafter"/>
</dbReference>
<keyword evidence="2 4" id="KW-0378">Hydrolase</keyword>
<keyword evidence="5" id="KW-1185">Reference proteome</keyword>
<accession>A0A6A6AAX2</accession>
<dbReference type="PANTHER" id="PTHR46118">
    <property type="entry name" value="PROTEIN ABHD11"/>
    <property type="match status" value="1"/>
</dbReference>
<dbReference type="GO" id="GO:0005739">
    <property type="term" value="C:mitochondrion"/>
    <property type="evidence" value="ECO:0007669"/>
    <property type="project" value="TreeGrafter"/>
</dbReference>
<protein>
    <submittedName>
        <fullName evidence="4">Alpha/beta-hydrolase</fullName>
    </submittedName>
</protein>